<proteinExistence type="predicted"/>
<dbReference type="Proteomes" id="UP001353858">
    <property type="component" value="Unassembled WGS sequence"/>
</dbReference>
<evidence type="ECO:0000256" key="1">
    <source>
        <dbReference type="SAM" id="MobiDB-lite"/>
    </source>
</evidence>
<dbReference type="EMBL" id="JARPUR010000003">
    <property type="protein sequence ID" value="KAK4879490.1"/>
    <property type="molecule type" value="Genomic_DNA"/>
</dbReference>
<organism evidence="2 3">
    <name type="scientific">Aquatica leii</name>
    <dbReference type="NCBI Taxonomy" id="1421715"/>
    <lineage>
        <taxon>Eukaryota</taxon>
        <taxon>Metazoa</taxon>
        <taxon>Ecdysozoa</taxon>
        <taxon>Arthropoda</taxon>
        <taxon>Hexapoda</taxon>
        <taxon>Insecta</taxon>
        <taxon>Pterygota</taxon>
        <taxon>Neoptera</taxon>
        <taxon>Endopterygota</taxon>
        <taxon>Coleoptera</taxon>
        <taxon>Polyphaga</taxon>
        <taxon>Elateriformia</taxon>
        <taxon>Elateroidea</taxon>
        <taxon>Lampyridae</taxon>
        <taxon>Luciolinae</taxon>
        <taxon>Aquatica</taxon>
    </lineage>
</organism>
<evidence type="ECO:0000313" key="3">
    <source>
        <dbReference type="Proteomes" id="UP001353858"/>
    </source>
</evidence>
<reference evidence="3" key="1">
    <citation type="submission" date="2023-01" db="EMBL/GenBank/DDBJ databases">
        <title>Key to firefly adult light organ development and bioluminescence: homeobox transcription factors regulate luciferase expression and transportation to peroxisome.</title>
        <authorList>
            <person name="Fu X."/>
        </authorList>
    </citation>
    <scope>NUCLEOTIDE SEQUENCE [LARGE SCALE GENOMIC DNA]</scope>
</reference>
<protein>
    <submittedName>
        <fullName evidence="2">Uncharacterized protein</fullName>
    </submittedName>
</protein>
<feature type="region of interest" description="Disordered" evidence="1">
    <location>
        <begin position="43"/>
        <end position="69"/>
    </location>
</feature>
<feature type="region of interest" description="Disordered" evidence="1">
    <location>
        <begin position="1"/>
        <end position="20"/>
    </location>
</feature>
<comment type="caution">
    <text evidence="2">The sequence shown here is derived from an EMBL/GenBank/DDBJ whole genome shotgun (WGS) entry which is preliminary data.</text>
</comment>
<sequence>MPQSKTGKNKKAVSRDGLREAVNDVSANHINFREAAQLHNINSKVLQKESSDNDNIEIPTQDTSSNNDNYLEKVIEEANVEMETEIEIDNTSISVGDFVLLHLGHHHASADIKHSSEAILQFLYPFFYIIGHVTTYRQIIVHFVSK</sequence>
<accession>A0AAN7P361</accession>
<feature type="compositionally biased region" description="Polar residues" evidence="1">
    <location>
        <begin position="58"/>
        <end position="69"/>
    </location>
</feature>
<gene>
    <name evidence="2" type="ORF">RN001_007636</name>
</gene>
<name>A0AAN7P361_9COLE</name>
<keyword evidence="3" id="KW-1185">Reference proteome</keyword>
<evidence type="ECO:0000313" key="2">
    <source>
        <dbReference type="EMBL" id="KAK4879490.1"/>
    </source>
</evidence>
<dbReference type="AlphaFoldDB" id="A0AAN7P361"/>